<dbReference type="Pfam" id="PF00106">
    <property type="entry name" value="adh_short"/>
    <property type="match status" value="1"/>
</dbReference>
<dbReference type="PANTHER" id="PTHR24320:SF148">
    <property type="entry name" value="NAD(P)-BINDING ROSSMANN-FOLD SUPERFAMILY PROTEIN"/>
    <property type="match status" value="1"/>
</dbReference>
<proteinExistence type="inferred from homology"/>
<dbReference type="Proteomes" id="UP000078544">
    <property type="component" value="Unassembled WGS sequence"/>
</dbReference>
<sequence>MASGVKTIVATGLSSGLGFEALKQLLLRTTPFKIIIGVRDTRNTNDAISKLDFDRAAHAVTVLPVDLSSLTNVKSFAKQALDTVGQGNIDYLLMNAGLSSSAVGPGPHGSRWCEAAVVNHFSQHYLVHLLREKLVASKGRIVVVSSGAVRNVDDPGTLEETLKADSGADVRPVYAGSKFIQLLGAHWWRRQLRGQCDVVAVSPGLIPNTGLGRHGGMTIPANLPDAKTIPEGAASILEALARNDFPEDPDRIFLTSWGEWWDVSVIEKTTDKALQDKWSPGIGELERDAGIATE</sequence>
<reference evidence="3 4" key="1">
    <citation type="journal article" date="2016" name="Genome Biol. Evol.">
        <title>Divergent and convergent evolution of fungal pathogenicity.</title>
        <authorList>
            <person name="Shang Y."/>
            <person name="Xiao G."/>
            <person name="Zheng P."/>
            <person name="Cen K."/>
            <person name="Zhan S."/>
            <person name="Wang C."/>
        </authorList>
    </citation>
    <scope>NUCLEOTIDE SEQUENCE [LARGE SCALE GENOMIC DNA]</scope>
    <source>
        <strain evidence="3 4">RCEF 2490</strain>
    </source>
</reference>
<evidence type="ECO:0000256" key="1">
    <source>
        <dbReference type="ARBA" id="ARBA00006484"/>
    </source>
</evidence>
<gene>
    <name evidence="3" type="ORF">AAL_04772</name>
</gene>
<dbReference type="AlphaFoldDB" id="A0A168BNT5"/>
<dbReference type="EMBL" id="AZGY01000009">
    <property type="protein sequence ID" value="KZZ95541.1"/>
    <property type="molecule type" value="Genomic_DNA"/>
</dbReference>
<name>A0A168BNT5_9HYPO</name>
<keyword evidence="2" id="KW-0560">Oxidoreductase</keyword>
<dbReference type="OrthoDB" id="542013at2759"/>
<dbReference type="Gene3D" id="3.40.50.720">
    <property type="entry name" value="NAD(P)-binding Rossmann-like Domain"/>
    <property type="match status" value="1"/>
</dbReference>
<dbReference type="PANTHER" id="PTHR24320">
    <property type="entry name" value="RETINOL DEHYDROGENASE"/>
    <property type="match status" value="1"/>
</dbReference>
<dbReference type="SUPFAM" id="SSF51735">
    <property type="entry name" value="NAD(P)-binding Rossmann-fold domains"/>
    <property type="match status" value="1"/>
</dbReference>
<dbReference type="PRINTS" id="PR00081">
    <property type="entry name" value="GDHRDH"/>
</dbReference>
<dbReference type="GO" id="GO:0016491">
    <property type="term" value="F:oxidoreductase activity"/>
    <property type="evidence" value="ECO:0007669"/>
    <property type="project" value="UniProtKB-KW"/>
</dbReference>
<accession>A0A168BNT5</accession>
<dbReference type="InterPro" id="IPR002347">
    <property type="entry name" value="SDR_fam"/>
</dbReference>
<comment type="similarity">
    <text evidence="1">Belongs to the short-chain dehydrogenases/reductases (SDR) family.</text>
</comment>
<comment type="caution">
    <text evidence="3">The sequence shown here is derived from an EMBL/GenBank/DDBJ whole genome shotgun (WGS) entry which is preliminary data.</text>
</comment>
<organism evidence="3 4">
    <name type="scientific">Moelleriella libera RCEF 2490</name>
    <dbReference type="NCBI Taxonomy" id="1081109"/>
    <lineage>
        <taxon>Eukaryota</taxon>
        <taxon>Fungi</taxon>
        <taxon>Dikarya</taxon>
        <taxon>Ascomycota</taxon>
        <taxon>Pezizomycotina</taxon>
        <taxon>Sordariomycetes</taxon>
        <taxon>Hypocreomycetidae</taxon>
        <taxon>Hypocreales</taxon>
        <taxon>Clavicipitaceae</taxon>
        <taxon>Moelleriella</taxon>
    </lineage>
</organism>
<dbReference type="STRING" id="1081109.A0A168BNT5"/>
<evidence type="ECO:0000313" key="4">
    <source>
        <dbReference type="Proteomes" id="UP000078544"/>
    </source>
</evidence>
<dbReference type="InterPro" id="IPR036291">
    <property type="entry name" value="NAD(P)-bd_dom_sf"/>
</dbReference>
<keyword evidence="4" id="KW-1185">Reference proteome</keyword>
<protein>
    <submittedName>
        <fullName evidence="3">NAD(P)-binding domain protein</fullName>
    </submittedName>
</protein>
<evidence type="ECO:0000256" key="2">
    <source>
        <dbReference type="ARBA" id="ARBA00023002"/>
    </source>
</evidence>
<evidence type="ECO:0000313" key="3">
    <source>
        <dbReference type="EMBL" id="KZZ95541.1"/>
    </source>
</evidence>